<proteinExistence type="predicted"/>
<dbReference type="AlphaFoldDB" id="A0A9P5ZUR9"/>
<organism evidence="1 2">
    <name type="scientific">Pleurotus eryngii</name>
    <name type="common">Boletus of the steppes</name>
    <dbReference type="NCBI Taxonomy" id="5323"/>
    <lineage>
        <taxon>Eukaryota</taxon>
        <taxon>Fungi</taxon>
        <taxon>Dikarya</taxon>
        <taxon>Basidiomycota</taxon>
        <taxon>Agaricomycotina</taxon>
        <taxon>Agaricomycetes</taxon>
        <taxon>Agaricomycetidae</taxon>
        <taxon>Agaricales</taxon>
        <taxon>Pleurotineae</taxon>
        <taxon>Pleurotaceae</taxon>
        <taxon>Pleurotus</taxon>
    </lineage>
</organism>
<protein>
    <submittedName>
        <fullName evidence="1">Uncharacterized protein</fullName>
    </submittedName>
</protein>
<reference evidence="1" key="1">
    <citation type="submission" date="2020-11" db="EMBL/GenBank/DDBJ databases">
        <authorList>
            <consortium name="DOE Joint Genome Institute"/>
            <person name="Ahrendt S."/>
            <person name="Riley R."/>
            <person name="Andreopoulos W."/>
            <person name="Labutti K."/>
            <person name="Pangilinan J."/>
            <person name="Ruiz-Duenas F.J."/>
            <person name="Barrasa J.M."/>
            <person name="Sanchez-Garcia M."/>
            <person name="Camarero S."/>
            <person name="Miyauchi S."/>
            <person name="Serrano A."/>
            <person name="Linde D."/>
            <person name="Babiker R."/>
            <person name="Drula E."/>
            <person name="Ayuso-Fernandez I."/>
            <person name="Pacheco R."/>
            <person name="Padilla G."/>
            <person name="Ferreira P."/>
            <person name="Barriuso J."/>
            <person name="Kellner H."/>
            <person name="Castanera R."/>
            <person name="Alfaro M."/>
            <person name="Ramirez L."/>
            <person name="Pisabarro A.G."/>
            <person name="Kuo A."/>
            <person name="Tritt A."/>
            <person name="Lipzen A."/>
            <person name="He G."/>
            <person name="Yan M."/>
            <person name="Ng V."/>
            <person name="Cullen D."/>
            <person name="Martin F."/>
            <person name="Rosso M.-N."/>
            <person name="Henrissat B."/>
            <person name="Hibbett D."/>
            <person name="Martinez A.T."/>
            <person name="Grigoriev I.V."/>
        </authorList>
    </citation>
    <scope>NUCLEOTIDE SEQUENCE</scope>
    <source>
        <strain evidence="1">ATCC 90797</strain>
    </source>
</reference>
<keyword evidence="2" id="KW-1185">Reference proteome</keyword>
<dbReference type="Proteomes" id="UP000807025">
    <property type="component" value="Unassembled WGS sequence"/>
</dbReference>
<comment type="caution">
    <text evidence="1">The sequence shown here is derived from an EMBL/GenBank/DDBJ whole genome shotgun (WGS) entry which is preliminary data.</text>
</comment>
<evidence type="ECO:0000313" key="2">
    <source>
        <dbReference type="Proteomes" id="UP000807025"/>
    </source>
</evidence>
<gene>
    <name evidence="1" type="ORF">BDN71DRAFT_1157804</name>
</gene>
<sequence length="125" mass="14001">MSRHHMGDFRKISIQLSLFFASRSQVSSFKPQFYSPLHAGLLAELTSHGSSMVITALISHVDALPQRVARHCSRKSSDFGETNRSTHNVRREICLRPRGCPISACQHHGDIPRPIILLIRSSRGT</sequence>
<evidence type="ECO:0000313" key="1">
    <source>
        <dbReference type="EMBL" id="KAF9493080.1"/>
    </source>
</evidence>
<name>A0A9P5ZUR9_PLEER</name>
<dbReference type="EMBL" id="MU154591">
    <property type="protein sequence ID" value="KAF9493080.1"/>
    <property type="molecule type" value="Genomic_DNA"/>
</dbReference>
<accession>A0A9P5ZUR9</accession>